<protein>
    <submittedName>
        <fullName evidence="1">Uncharacterized protein</fullName>
    </submittedName>
</protein>
<organism evidence="1 2">
    <name type="scientific">Rothia aerolata</name>
    <dbReference type="NCBI Taxonomy" id="1812262"/>
    <lineage>
        <taxon>Bacteria</taxon>
        <taxon>Bacillati</taxon>
        <taxon>Actinomycetota</taxon>
        <taxon>Actinomycetes</taxon>
        <taxon>Micrococcales</taxon>
        <taxon>Micrococcaceae</taxon>
        <taxon>Rothia</taxon>
    </lineage>
</organism>
<comment type="caution">
    <text evidence="1">The sequence shown here is derived from an EMBL/GenBank/DDBJ whole genome shotgun (WGS) entry which is preliminary data.</text>
</comment>
<keyword evidence="2" id="KW-1185">Reference proteome</keyword>
<dbReference type="AlphaFoldDB" id="A0A917MUT8"/>
<dbReference type="EMBL" id="BMDC01000003">
    <property type="protein sequence ID" value="GGH65091.1"/>
    <property type="molecule type" value="Genomic_DNA"/>
</dbReference>
<name>A0A917MUT8_9MICC</name>
<gene>
    <name evidence="1" type="ORF">GCM10007359_17990</name>
</gene>
<accession>A0A917MUT8</accession>
<evidence type="ECO:0000313" key="1">
    <source>
        <dbReference type="EMBL" id="GGH65091.1"/>
    </source>
</evidence>
<reference evidence="1 2" key="1">
    <citation type="journal article" date="2014" name="Int. J. Syst. Evol. Microbiol.">
        <title>Complete genome sequence of Corynebacterium casei LMG S-19264T (=DSM 44701T), isolated from a smear-ripened cheese.</title>
        <authorList>
            <consortium name="US DOE Joint Genome Institute (JGI-PGF)"/>
            <person name="Walter F."/>
            <person name="Albersmeier A."/>
            <person name="Kalinowski J."/>
            <person name="Ruckert C."/>
        </authorList>
    </citation>
    <scope>NUCLEOTIDE SEQUENCE [LARGE SCALE GENOMIC DNA]</scope>
    <source>
        <strain evidence="1 2">CCM 8669</strain>
    </source>
</reference>
<evidence type="ECO:0000313" key="2">
    <source>
        <dbReference type="Proteomes" id="UP000600171"/>
    </source>
</evidence>
<proteinExistence type="predicted"/>
<dbReference type="Proteomes" id="UP000600171">
    <property type="component" value="Unassembled WGS sequence"/>
</dbReference>
<sequence>MGRFLYRSEIINPDGVTAEVHVVDDINRSTFVRPSSVQTYPTKFLMVTQSLDSFAYAHLLALRAVIVGKCQKLRIVVHSKKMGSEDLKKLVKTDWIDLQVVVVNPIQDLDYTKRPFSNWIRKRRLNILSSAK</sequence>
<dbReference type="RefSeq" id="WP_188360039.1">
    <property type="nucleotide sequence ID" value="NZ_BMDC01000003.1"/>
</dbReference>